<proteinExistence type="inferred from homology"/>
<gene>
    <name evidence="3" type="ORF">F9278_42035</name>
</gene>
<evidence type="ECO:0000256" key="2">
    <source>
        <dbReference type="ARBA" id="ARBA00023002"/>
    </source>
</evidence>
<dbReference type="PRINTS" id="PR00081">
    <property type="entry name" value="GDHRDH"/>
</dbReference>
<protein>
    <submittedName>
        <fullName evidence="3">SDR family oxidoreductase</fullName>
    </submittedName>
</protein>
<dbReference type="KEGG" id="sphv:F9278_42035"/>
<sequence length="256" mass="25880">MSDLSGKIALISGTGGGMGRAAALEFARQGAAVVGCDMNAEGAEETVALVEAEGGRMRSVHPVDLTTEEGAARWAEDAVQAFGGIDILFNNASVARVGPWDEVTYEAWKFSLTYELDIVYLSTKAAWPHLVARGGGVVINTASVAGHIGARFVHQHAHGAAKGGVLAFTKQLVASGAPHGIRAVSISPGLIVTPATEPVIAALGPEGRAAMAGANPAGRFGRPEDVASVAAFLASDAAGYVNGSDIVVDGGVIAAP</sequence>
<dbReference type="PANTHER" id="PTHR42879:SF2">
    <property type="entry name" value="3-OXOACYL-[ACYL-CARRIER-PROTEIN] REDUCTASE FABG"/>
    <property type="match status" value="1"/>
</dbReference>
<dbReference type="Proteomes" id="UP000327294">
    <property type="component" value="Chromosome"/>
</dbReference>
<dbReference type="EMBL" id="CP045096">
    <property type="protein sequence ID" value="QFR01682.1"/>
    <property type="molecule type" value="Genomic_DNA"/>
</dbReference>
<organism evidence="3 4">
    <name type="scientific">Streptomyces phaeolivaceus</name>
    <dbReference type="NCBI Taxonomy" id="2653200"/>
    <lineage>
        <taxon>Bacteria</taxon>
        <taxon>Bacillati</taxon>
        <taxon>Actinomycetota</taxon>
        <taxon>Actinomycetes</taxon>
        <taxon>Kitasatosporales</taxon>
        <taxon>Streptomycetaceae</taxon>
        <taxon>Streptomyces</taxon>
    </lineage>
</organism>
<evidence type="ECO:0000256" key="1">
    <source>
        <dbReference type="ARBA" id="ARBA00006484"/>
    </source>
</evidence>
<dbReference type="InterPro" id="IPR036291">
    <property type="entry name" value="NAD(P)-bd_dom_sf"/>
</dbReference>
<dbReference type="RefSeq" id="WP_152173009.1">
    <property type="nucleotide sequence ID" value="NZ_CP045096.1"/>
</dbReference>
<reference evidence="3 4" key="1">
    <citation type="submission" date="2019-10" db="EMBL/GenBank/DDBJ databases">
        <title>Streptomyces sp. strain GY16 isolated from leaves of Broussonetia papyrifera.</title>
        <authorList>
            <person name="Mo P."/>
        </authorList>
    </citation>
    <scope>NUCLEOTIDE SEQUENCE [LARGE SCALE GENOMIC DNA]</scope>
    <source>
        <strain evidence="3 4">GY16</strain>
    </source>
</reference>
<dbReference type="InterPro" id="IPR002347">
    <property type="entry name" value="SDR_fam"/>
</dbReference>
<dbReference type="GO" id="GO:0016491">
    <property type="term" value="F:oxidoreductase activity"/>
    <property type="evidence" value="ECO:0007669"/>
    <property type="project" value="UniProtKB-KW"/>
</dbReference>
<dbReference type="Pfam" id="PF13561">
    <property type="entry name" value="adh_short_C2"/>
    <property type="match status" value="1"/>
</dbReference>
<dbReference type="CDD" id="cd05233">
    <property type="entry name" value="SDR_c"/>
    <property type="match status" value="1"/>
</dbReference>
<dbReference type="InterPro" id="IPR050259">
    <property type="entry name" value="SDR"/>
</dbReference>
<dbReference type="PANTHER" id="PTHR42879">
    <property type="entry name" value="3-OXOACYL-(ACYL-CARRIER-PROTEIN) REDUCTASE"/>
    <property type="match status" value="1"/>
</dbReference>
<dbReference type="AlphaFoldDB" id="A0A5P8KEV2"/>
<accession>A0A5P8KEV2</accession>
<evidence type="ECO:0000313" key="3">
    <source>
        <dbReference type="EMBL" id="QFR01682.1"/>
    </source>
</evidence>
<comment type="similarity">
    <text evidence="1">Belongs to the short-chain dehydrogenases/reductases (SDR) family.</text>
</comment>
<dbReference type="FunFam" id="3.40.50.720:FF:000084">
    <property type="entry name" value="Short-chain dehydrogenase reductase"/>
    <property type="match status" value="1"/>
</dbReference>
<dbReference type="SUPFAM" id="SSF51735">
    <property type="entry name" value="NAD(P)-binding Rossmann-fold domains"/>
    <property type="match status" value="1"/>
</dbReference>
<name>A0A5P8KEV2_9ACTN</name>
<keyword evidence="2" id="KW-0560">Oxidoreductase</keyword>
<keyword evidence="4" id="KW-1185">Reference proteome</keyword>
<dbReference type="Gene3D" id="3.40.50.720">
    <property type="entry name" value="NAD(P)-binding Rossmann-like Domain"/>
    <property type="match status" value="1"/>
</dbReference>
<evidence type="ECO:0000313" key="4">
    <source>
        <dbReference type="Proteomes" id="UP000327294"/>
    </source>
</evidence>
<dbReference type="PRINTS" id="PR00080">
    <property type="entry name" value="SDRFAMILY"/>
</dbReference>